<dbReference type="PROSITE" id="PS51860">
    <property type="entry name" value="REM_1"/>
    <property type="match status" value="1"/>
</dbReference>
<organism evidence="5">
    <name type="scientific">Homo sapiens</name>
    <name type="common">Human</name>
    <dbReference type="NCBI Taxonomy" id="9606"/>
    <lineage>
        <taxon>Eukaryota</taxon>
        <taxon>Metazoa</taxon>
        <taxon>Chordata</taxon>
        <taxon>Craniata</taxon>
        <taxon>Vertebrata</taxon>
        <taxon>Euteleostomi</taxon>
        <taxon>Mammalia</taxon>
        <taxon>Eutheria</taxon>
        <taxon>Euarchontoglires</taxon>
        <taxon>Primates</taxon>
        <taxon>Haplorrhini</taxon>
        <taxon>Catarrhini</taxon>
        <taxon>Hominidae</taxon>
        <taxon>Homo</taxon>
    </lineage>
</organism>
<dbReference type="GO" id="GO:0005938">
    <property type="term" value="C:cell cortex"/>
    <property type="evidence" value="ECO:0007669"/>
    <property type="project" value="UniProtKB-SubCell"/>
</dbReference>
<dbReference type="PANTHER" id="PTHR15735">
    <property type="entry name" value="FCH AND DOUBLE SH3 DOMAINS PROTEIN"/>
    <property type="match status" value="1"/>
</dbReference>
<dbReference type="InterPro" id="IPR036028">
    <property type="entry name" value="SH3-like_dom_sf"/>
</dbReference>
<evidence type="ECO:0000259" key="4">
    <source>
        <dbReference type="PROSITE" id="PS51860"/>
    </source>
</evidence>
<evidence type="ECO:0000256" key="2">
    <source>
        <dbReference type="PROSITE-ProRule" id="PRU01207"/>
    </source>
</evidence>
<dbReference type="GO" id="GO:0007165">
    <property type="term" value="P:signal transduction"/>
    <property type="evidence" value="ECO:0007669"/>
    <property type="project" value="InterPro"/>
</dbReference>
<dbReference type="Gene3D" id="6.10.140.470">
    <property type="match status" value="1"/>
</dbReference>
<evidence type="ECO:0000313" key="5">
    <source>
        <dbReference type="EMBL" id="BAG59347.1"/>
    </source>
</evidence>
<feature type="domain" description="REM-1" evidence="4">
    <location>
        <begin position="1"/>
        <end position="44"/>
    </location>
</feature>
<evidence type="ECO:0000256" key="1">
    <source>
        <dbReference type="ARBA" id="ARBA00004544"/>
    </source>
</evidence>
<dbReference type="Pfam" id="PF25610">
    <property type="entry name" value="HR1_TOCA"/>
    <property type="match status" value="1"/>
</dbReference>
<protein>
    <submittedName>
        <fullName evidence="5">cDNA FLJ51716, highly similar to Homo sapiens formin binding protein 1-like (FNBP1L), transcript variant 2, mRNA</fullName>
    </submittedName>
</protein>
<dbReference type="PeptideAtlas" id="B4DKY5"/>
<dbReference type="PANTHER" id="PTHR15735:SF14">
    <property type="entry name" value="FORMIN-BINDING PROTEIN 1-LIKE"/>
    <property type="match status" value="1"/>
</dbReference>
<reference evidence="5" key="1">
    <citation type="submission" date="2007-10" db="EMBL/GenBank/DDBJ databases">
        <title>NEDO human cDNA sequencing project focused on splicing variants.</title>
        <authorList>
            <person name="Wakamatsu A."/>
            <person name="Yamamoto J."/>
            <person name="Kimura K."/>
            <person name="Ishii S."/>
            <person name="Watanabe K."/>
            <person name="Sugiyama A."/>
            <person name="Murakawa K."/>
            <person name="Kaida T."/>
            <person name="Tsuchiya K."/>
            <person name="Fukuzumi Y."/>
            <person name="Kumagai A."/>
            <person name="Oishi Y."/>
            <person name="Yamamoto S."/>
            <person name="Ono Y."/>
            <person name="Komori Y."/>
            <person name="Yamazaki M."/>
            <person name="Kisu Y."/>
            <person name="Nishikawa T."/>
            <person name="Sugano S."/>
            <person name="Nomura N."/>
            <person name="Isogai T."/>
        </authorList>
    </citation>
    <scope>NUCLEOTIDE SEQUENCE</scope>
    <source>
        <tissue evidence="5">Tongue</tissue>
    </source>
</reference>
<evidence type="ECO:0000256" key="3">
    <source>
        <dbReference type="SAM" id="MobiDB-lite"/>
    </source>
</evidence>
<feature type="region of interest" description="Disordered" evidence="3">
    <location>
        <begin position="44"/>
        <end position="139"/>
    </location>
</feature>
<name>B4DKY5_HUMAN</name>
<feature type="compositionally biased region" description="Acidic residues" evidence="3">
    <location>
        <begin position="97"/>
        <end position="106"/>
    </location>
</feature>
<keyword evidence="2" id="KW-0175">Coiled coil</keyword>
<feature type="region of interest" description="Disordered" evidence="3">
    <location>
        <begin position="1"/>
        <end position="21"/>
    </location>
</feature>
<feature type="compositionally biased region" description="Basic and acidic residues" evidence="3">
    <location>
        <begin position="44"/>
        <end position="60"/>
    </location>
</feature>
<dbReference type="EMBL" id="AK296767">
    <property type="protein sequence ID" value="BAG59347.1"/>
    <property type="molecule type" value="mRNA"/>
</dbReference>
<dbReference type="InterPro" id="IPR011072">
    <property type="entry name" value="HR1_rho-bd"/>
</dbReference>
<sequence>MKDVYEKNPQMGDPGSLQPKLAETMNNIDRLRMEIHKNEAWLSEVEGKTGGRGDRRHSSDINHLVTQGRESPEGSYTDDANQEVRGPPQQHGHHNEFDDEFEDDDPLPAIGHCKAIYPFDEEDKGDGWTRARRQNGEEGYVPTSYIDVTLEKNSKGS</sequence>
<dbReference type="Gene3D" id="2.30.30.40">
    <property type="entry name" value="SH3 Domains"/>
    <property type="match status" value="1"/>
</dbReference>
<dbReference type="SUPFAM" id="SSF50044">
    <property type="entry name" value="SH3-domain"/>
    <property type="match status" value="1"/>
</dbReference>
<proteinExistence type="evidence at transcript level"/>
<accession>B4DKY5</accession>
<dbReference type="InterPro" id="IPR057870">
    <property type="entry name" value="HR1_TOCA"/>
</dbReference>
<dbReference type="AlphaFoldDB" id="B4DKY5"/>
<comment type="subcellular location">
    <subcellularLocation>
        <location evidence="1">Cytoplasm</location>
        <location evidence="1">Cell cortex</location>
    </subcellularLocation>
</comment>